<dbReference type="Pfam" id="PF13424">
    <property type="entry name" value="TPR_12"/>
    <property type="match status" value="1"/>
</dbReference>
<protein>
    <recommendedName>
        <fullName evidence="6">NB-ARC domain-containing protein</fullName>
    </recommendedName>
</protein>
<dbReference type="InterPro" id="IPR029058">
    <property type="entry name" value="AB_hydrolase_fold"/>
</dbReference>
<feature type="domain" description="NB-ARC" evidence="2">
    <location>
        <begin position="268"/>
        <end position="420"/>
    </location>
</feature>
<keyword evidence="5" id="KW-1185">Reference proteome</keyword>
<comment type="similarity">
    <text evidence="1">Belongs to the putative lipase ROG1 family.</text>
</comment>
<dbReference type="Gene3D" id="3.40.50.300">
    <property type="entry name" value="P-loop containing nucleotide triphosphate hydrolases"/>
    <property type="match status" value="1"/>
</dbReference>
<dbReference type="Pfam" id="PF05057">
    <property type="entry name" value="DUF676"/>
    <property type="match status" value="1"/>
</dbReference>
<dbReference type="PANTHER" id="PTHR46082">
    <property type="entry name" value="ATP/GTP-BINDING PROTEIN-RELATED"/>
    <property type="match status" value="1"/>
</dbReference>
<dbReference type="Pfam" id="PF00931">
    <property type="entry name" value="NB-ARC"/>
    <property type="match status" value="1"/>
</dbReference>
<dbReference type="Proteomes" id="UP000813427">
    <property type="component" value="Unassembled WGS sequence"/>
</dbReference>
<sequence>MLQSKIPTARILAFNYDSTWLSDAPRTRVELCGEELIQSLHRLRQESDRPIVFIAHSFGGLVVQDALLYAHREQQYRHILHHTKGFVSLGTPFRGTKVQWAADLVAITMRCAGSYHHLLSLLVYDNHQLRDKVHSLGRLRKIFSFPIFCFFELNQTQFVKIPFFSNAFKGMVSKSSSSSYLCSQLTTDHINLNKFSGPDDRSFLTVSAEVMRMCNSANSFPNNANSESTVPIQKGHWVVPLDRNEGFVGRDDILPDLLGRISPKCQENACQRTVVEGLGGIGKSQIALEAAFRLRYLDPTVSVFWVSALSAITFENAYRVIAQKLSIQLPDGESSNVLPLIKQALSNETIGKWLLIVDNADDLSLMFGPGSLESHLPSGSHGSILFTTRTSEVTNLLDVPSMKTFRIKAMSPQEAVDLMGTRLSSSQMEDVESLHALLELLCYLPLALKQAAAYMQLHRLTPKDYIHRCQSSDKGLIRLLSRGFGDRTRNDDAQHPVAKTWLISFVHLSTNSPLASQYLRFMSFLSEKNIPLSILPPQDDLEAQEAIGVLQAYGFVTATEDKEFVDMHRLVRLAIRNWLDERGETKEIYKHVQLRLILVCLLMKKENRSDWARYIPHCYSVANEDALSMSVSATWHLLTSFSNTLSLMGLRKAAFDLCRQAERVGMAIIDLKSTDQIALMLHHAWSLMDFGHFDKAEEILQEVLSRHESVIGKHQSLTIRTKGGLAMLLRMRGQHRESEQMTLEVLQVSESALGKEDEQTLLLTILHYFSLVSLGRYEEVEKMARQSLERLQGTLGEQHKITLQMMNILASSLGKLQQFHEAKELSQKAVRISKLVLGEEDPMTLQFIESLARILCESKQFLQAEELSREAFEAQERIFGKENSETLVSADTLACALSGLGRFLEAEEIHRDNLQACQRLYGEEHPDMIVLAISLGSCLRKAGKHQEAVEVLRQTVQTSCRVLGEDHTNTASCLRELLLIPREFWPDTLQVEIWSVSLITIRRLY</sequence>
<dbReference type="SUPFAM" id="SSF48452">
    <property type="entry name" value="TPR-like"/>
    <property type="match status" value="2"/>
</dbReference>
<dbReference type="Pfam" id="PF13374">
    <property type="entry name" value="TPR_10"/>
    <property type="match status" value="3"/>
</dbReference>
<comment type="caution">
    <text evidence="4">The sequence shown here is derived from an EMBL/GenBank/DDBJ whole genome shotgun (WGS) entry which is preliminary data.</text>
</comment>
<evidence type="ECO:0000313" key="5">
    <source>
        <dbReference type="Proteomes" id="UP000813427"/>
    </source>
</evidence>
<dbReference type="InterPro" id="IPR027417">
    <property type="entry name" value="P-loop_NTPase"/>
</dbReference>
<dbReference type="Gene3D" id="1.25.40.10">
    <property type="entry name" value="Tetratricopeptide repeat domain"/>
    <property type="match status" value="2"/>
</dbReference>
<evidence type="ECO:0000313" key="4">
    <source>
        <dbReference type="EMBL" id="KAH7250953.1"/>
    </source>
</evidence>
<dbReference type="AlphaFoldDB" id="A0A8K0WDW7"/>
<dbReference type="SUPFAM" id="SSF53474">
    <property type="entry name" value="alpha/beta-Hydrolases"/>
    <property type="match status" value="1"/>
</dbReference>
<accession>A0A8K0WDW7</accession>
<evidence type="ECO:0000259" key="3">
    <source>
        <dbReference type="Pfam" id="PF05057"/>
    </source>
</evidence>
<proteinExistence type="inferred from homology"/>
<dbReference type="InterPro" id="IPR011990">
    <property type="entry name" value="TPR-like_helical_dom_sf"/>
</dbReference>
<dbReference type="GO" id="GO:0043531">
    <property type="term" value="F:ADP binding"/>
    <property type="evidence" value="ECO:0007669"/>
    <property type="project" value="InterPro"/>
</dbReference>
<evidence type="ECO:0000259" key="2">
    <source>
        <dbReference type="Pfam" id="PF00931"/>
    </source>
</evidence>
<dbReference type="PANTHER" id="PTHR46082:SF6">
    <property type="entry name" value="AAA+ ATPASE DOMAIN-CONTAINING PROTEIN-RELATED"/>
    <property type="match status" value="1"/>
</dbReference>
<dbReference type="OrthoDB" id="626167at2759"/>
<dbReference type="EMBL" id="JAGPXF010000003">
    <property type="protein sequence ID" value="KAH7250953.1"/>
    <property type="molecule type" value="Genomic_DNA"/>
</dbReference>
<reference evidence="4" key="1">
    <citation type="journal article" date="2021" name="Nat. Commun.">
        <title>Genetic determinants of endophytism in the Arabidopsis root mycobiome.</title>
        <authorList>
            <person name="Mesny F."/>
            <person name="Miyauchi S."/>
            <person name="Thiergart T."/>
            <person name="Pickel B."/>
            <person name="Atanasova L."/>
            <person name="Karlsson M."/>
            <person name="Huettel B."/>
            <person name="Barry K.W."/>
            <person name="Haridas S."/>
            <person name="Chen C."/>
            <person name="Bauer D."/>
            <person name="Andreopoulos W."/>
            <person name="Pangilinan J."/>
            <person name="LaButti K."/>
            <person name="Riley R."/>
            <person name="Lipzen A."/>
            <person name="Clum A."/>
            <person name="Drula E."/>
            <person name="Henrissat B."/>
            <person name="Kohler A."/>
            <person name="Grigoriev I.V."/>
            <person name="Martin F.M."/>
            <person name="Hacquard S."/>
        </authorList>
    </citation>
    <scope>NUCLEOTIDE SEQUENCE</scope>
    <source>
        <strain evidence="4">MPI-SDFR-AT-0068</strain>
    </source>
</reference>
<evidence type="ECO:0008006" key="6">
    <source>
        <dbReference type="Google" id="ProtNLM"/>
    </source>
</evidence>
<gene>
    <name evidence="4" type="ORF">BKA59DRAFT_394867</name>
</gene>
<dbReference type="SUPFAM" id="SSF52540">
    <property type="entry name" value="P-loop containing nucleoside triphosphate hydrolases"/>
    <property type="match status" value="1"/>
</dbReference>
<dbReference type="InterPro" id="IPR007751">
    <property type="entry name" value="DUF676_lipase-like"/>
</dbReference>
<dbReference type="InterPro" id="IPR053137">
    <property type="entry name" value="NLR-like"/>
</dbReference>
<evidence type="ECO:0000256" key="1">
    <source>
        <dbReference type="ARBA" id="ARBA00007920"/>
    </source>
</evidence>
<name>A0A8K0WDW7_9HYPO</name>
<dbReference type="InterPro" id="IPR002182">
    <property type="entry name" value="NB-ARC"/>
</dbReference>
<dbReference type="Gene3D" id="3.40.50.1820">
    <property type="entry name" value="alpha/beta hydrolase"/>
    <property type="match status" value="1"/>
</dbReference>
<organism evidence="4 5">
    <name type="scientific">Fusarium tricinctum</name>
    <dbReference type="NCBI Taxonomy" id="61284"/>
    <lineage>
        <taxon>Eukaryota</taxon>
        <taxon>Fungi</taxon>
        <taxon>Dikarya</taxon>
        <taxon>Ascomycota</taxon>
        <taxon>Pezizomycotina</taxon>
        <taxon>Sordariomycetes</taxon>
        <taxon>Hypocreomycetidae</taxon>
        <taxon>Hypocreales</taxon>
        <taxon>Nectriaceae</taxon>
        <taxon>Fusarium</taxon>
        <taxon>Fusarium tricinctum species complex</taxon>
    </lineage>
</organism>
<feature type="domain" description="DUF676" evidence="3">
    <location>
        <begin position="34"/>
        <end position="99"/>
    </location>
</feature>